<reference evidence="2 3" key="1">
    <citation type="submission" date="2020-04" db="EMBL/GenBank/DDBJ databases">
        <title>Perkinsus olseni comparative genomics.</title>
        <authorList>
            <person name="Bogema D.R."/>
        </authorList>
    </citation>
    <scope>NUCLEOTIDE SEQUENCE [LARGE SCALE GENOMIC DNA]</scope>
    <source>
        <strain evidence="2">ATCC PRA-205</strain>
    </source>
</reference>
<feature type="non-terminal residue" evidence="2">
    <location>
        <position position="123"/>
    </location>
</feature>
<evidence type="ECO:0000313" key="3">
    <source>
        <dbReference type="Proteomes" id="UP000574390"/>
    </source>
</evidence>
<dbReference type="Proteomes" id="UP000574390">
    <property type="component" value="Unassembled WGS sequence"/>
</dbReference>
<proteinExistence type="predicted"/>
<comment type="caution">
    <text evidence="2">The sequence shown here is derived from an EMBL/GenBank/DDBJ whole genome shotgun (WGS) entry which is preliminary data.</text>
</comment>
<feature type="compositionally biased region" description="Basic residues" evidence="1">
    <location>
        <begin position="101"/>
        <end position="110"/>
    </location>
</feature>
<dbReference type="EMBL" id="JABANM010009461">
    <property type="protein sequence ID" value="KAF4740895.1"/>
    <property type="molecule type" value="Genomic_DNA"/>
</dbReference>
<sequence length="123" mass="13525">MSAPGGAPISSKLTSEDVSRLKAAIEAAETVDEITRLERVLLTGRIDDVADLLRREAGRGDVLSSLWVEESADRKKKRSSSREPAAESARPVVPPPLAMPRPKRPRQMPRHVHEVPQEVLTCL</sequence>
<evidence type="ECO:0000256" key="1">
    <source>
        <dbReference type="SAM" id="MobiDB-lite"/>
    </source>
</evidence>
<protein>
    <submittedName>
        <fullName evidence="2">Uncharacterized protein</fullName>
    </submittedName>
</protein>
<name>A0A7J6T716_PEROL</name>
<accession>A0A7J6T716</accession>
<dbReference type="AlphaFoldDB" id="A0A7J6T716"/>
<feature type="region of interest" description="Disordered" evidence="1">
    <location>
        <begin position="69"/>
        <end position="123"/>
    </location>
</feature>
<evidence type="ECO:0000313" key="2">
    <source>
        <dbReference type="EMBL" id="KAF4740895.1"/>
    </source>
</evidence>
<organism evidence="2 3">
    <name type="scientific">Perkinsus olseni</name>
    <name type="common">Perkinsus atlanticus</name>
    <dbReference type="NCBI Taxonomy" id="32597"/>
    <lineage>
        <taxon>Eukaryota</taxon>
        <taxon>Sar</taxon>
        <taxon>Alveolata</taxon>
        <taxon>Perkinsozoa</taxon>
        <taxon>Perkinsea</taxon>
        <taxon>Perkinsida</taxon>
        <taxon>Perkinsidae</taxon>
        <taxon>Perkinsus</taxon>
    </lineage>
</organism>
<gene>
    <name evidence="2" type="ORF">FOZ62_014896</name>
</gene>